<evidence type="ECO:0000313" key="7">
    <source>
        <dbReference type="EMBL" id="KAG7170192.1"/>
    </source>
</evidence>
<name>A0A8J5K416_HOMAM</name>
<comment type="caution">
    <text evidence="7">The sequence shown here is derived from an EMBL/GenBank/DDBJ whole genome shotgun (WGS) entry which is preliminary data.</text>
</comment>
<evidence type="ECO:0000259" key="6">
    <source>
        <dbReference type="PROSITE" id="PS50118"/>
    </source>
</evidence>
<evidence type="ECO:0000313" key="8">
    <source>
        <dbReference type="Proteomes" id="UP000747542"/>
    </source>
</evidence>
<sequence>MSRHAPSRPDAGKKLIPGAGGVIEHLPNIASFTVPKTPSVCPKLPQRAQDTHRGKYSTSVSITPSTCPGLFQYTQDSLLNVSGTPLLSRGLHHRAQEYLSSSRMLPQGMQDVAVEHPLSAGASFGSLAVDESSPTPYSDATQTKKHPPNHIKRPMNAFMVWSQMERREIVKFAPDTHNAEISKQLGRRWKLLTEEQRRPYRDEAERLKQLHMREYPDYKYRPRKKSKDPLKGVSERSGGKVSKVHQMNNICKEFANSIKPKDGTNNKPQLDLHTLEDHVSWSLPLTPTSPPRVPTSPATSDLPDSPESAFNFDDHAFIRTSMVNYTPTPTHSYTTPNEGHPRSTTITSTSFSYHNSVPVSSSPNNSRTSSCAYSVPQRQQPYQPHFYQEQKLAHSYLKHEAINNMSYLKREQHEYAEQLRLQHHQQHQHQQKPNYQQHSCLYSPVSTHSSFFASAVMAQQQQQQHQHHQHHHQQPPQPAVKVEAQETHPATLDDLDNIGVTELIPMTSDLKVELESLADLGYESGGSAASNWANVGITTNTPNVLADFEIMNAWINS</sequence>
<proteinExistence type="predicted"/>
<keyword evidence="2 4" id="KW-0238">DNA-binding</keyword>
<comment type="subcellular location">
    <subcellularLocation>
        <location evidence="1">Nucleus</location>
    </subcellularLocation>
</comment>
<feature type="compositionally biased region" description="Basic and acidic residues" evidence="5">
    <location>
        <begin position="227"/>
        <end position="238"/>
    </location>
</feature>
<dbReference type="InterPro" id="IPR050140">
    <property type="entry name" value="SRY-related_HMG-box_TF-like"/>
</dbReference>
<evidence type="ECO:0000256" key="5">
    <source>
        <dbReference type="SAM" id="MobiDB-lite"/>
    </source>
</evidence>
<dbReference type="Proteomes" id="UP000747542">
    <property type="component" value="Unassembled WGS sequence"/>
</dbReference>
<dbReference type="AlphaFoldDB" id="A0A8J5K416"/>
<dbReference type="SMART" id="SM00398">
    <property type="entry name" value="HMG"/>
    <property type="match status" value="1"/>
</dbReference>
<feature type="domain" description="HMG box" evidence="6">
    <location>
        <begin position="151"/>
        <end position="219"/>
    </location>
</feature>
<dbReference type="GO" id="GO:0000122">
    <property type="term" value="P:negative regulation of transcription by RNA polymerase II"/>
    <property type="evidence" value="ECO:0007669"/>
    <property type="project" value="TreeGrafter"/>
</dbReference>
<feature type="region of interest" description="Disordered" evidence="5">
    <location>
        <begin position="126"/>
        <end position="152"/>
    </location>
</feature>
<dbReference type="Gene3D" id="1.10.30.10">
    <property type="entry name" value="High mobility group box domain"/>
    <property type="match status" value="1"/>
</dbReference>
<reference evidence="7" key="1">
    <citation type="journal article" date="2021" name="Sci. Adv.">
        <title>The American lobster genome reveals insights on longevity, neural, and immune adaptations.</title>
        <authorList>
            <person name="Polinski J.M."/>
            <person name="Zimin A.V."/>
            <person name="Clark K.F."/>
            <person name="Kohn A.B."/>
            <person name="Sadowski N."/>
            <person name="Timp W."/>
            <person name="Ptitsyn A."/>
            <person name="Khanna P."/>
            <person name="Romanova D.Y."/>
            <person name="Williams P."/>
            <person name="Greenwood S.J."/>
            <person name="Moroz L.L."/>
            <person name="Walt D.R."/>
            <person name="Bodnar A.G."/>
        </authorList>
    </citation>
    <scope>NUCLEOTIDE SEQUENCE</scope>
    <source>
        <strain evidence="7">GMGI-L3</strain>
    </source>
</reference>
<keyword evidence="8" id="KW-1185">Reference proteome</keyword>
<feature type="region of interest" description="Disordered" evidence="5">
    <location>
        <begin position="220"/>
        <end position="242"/>
    </location>
</feature>
<dbReference type="GO" id="GO:0000978">
    <property type="term" value="F:RNA polymerase II cis-regulatory region sequence-specific DNA binding"/>
    <property type="evidence" value="ECO:0007669"/>
    <property type="project" value="TreeGrafter"/>
</dbReference>
<feature type="compositionally biased region" description="Basic residues" evidence="5">
    <location>
        <begin position="143"/>
        <end position="152"/>
    </location>
</feature>
<protein>
    <submittedName>
        <fullName evidence="7">Transcription factor SOX-14-like 5</fullName>
    </submittedName>
</protein>
<dbReference type="GO" id="GO:0007420">
    <property type="term" value="P:brain development"/>
    <property type="evidence" value="ECO:0007669"/>
    <property type="project" value="TreeGrafter"/>
</dbReference>
<organism evidence="7 8">
    <name type="scientific">Homarus americanus</name>
    <name type="common">American lobster</name>
    <dbReference type="NCBI Taxonomy" id="6706"/>
    <lineage>
        <taxon>Eukaryota</taxon>
        <taxon>Metazoa</taxon>
        <taxon>Ecdysozoa</taxon>
        <taxon>Arthropoda</taxon>
        <taxon>Crustacea</taxon>
        <taxon>Multicrustacea</taxon>
        <taxon>Malacostraca</taxon>
        <taxon>Eumalacostraca</taxon>
        <taxon>Eucarida</taxon>
        <taxon>Decapoda</taxon>
        <taxon>Pleocyemata</taxon>
        <taxon>Astacidea</taxon>
        <taxon>Nephropoidea</taxon>
        <taxon>Nephropidae</taxon>
        <taxon>Homarus</taxon>
    </lineage>
</organism>
<dbReference type="EMBL" id="JAHLQT010014868">
    <property type="protein sequence ID" value="KAG7170192.1"/>
    <property type="molecule type" value="Genomic_DNA"/>
</dbReference>
<dbReference type="GO" id="GO:0001228">
    <property type="term" value="F:DNA-binding transcription activator activity, RNA polymerase II-specific"/>
    <property type="evidence" value="ECO:0007669"/>
    <property type="project" value="TreeGrafter"/>
</dbReference>
<dbReference type="InterPro" id="IPR036910">
    <property type="entry name" value="HMG_box_dom_sf"/>
</dbReference>
<dbReference type="InterPro" id="IPR009071">
    <property type="entry name" value="HMG_box_dom"/>
</dbReference>
<accession>A0A8J5K416</accession>
<feature type="compositionally biased region" description="Polar residues" evidence="5">
    <location>
        <begin position="132"/>
        <end position="141"/>
    </location>
</feature>
<evidence type="ECO:0000256" key="2">
    <source>
        <dbReference type="ARBA" id="ARBA00023125"/>
    </source>
</evidence>
<dbReference type="PROSITE" id="PS50118">
    <property type="entry name" value="HMG_BOX_2"/>
    <property type="match status" value="1"/>
</dbReference>
<gene>
    <name evidence="7" type="primary">Sox14-L5</name>
    <name evidence="7" type="ORF">Hamer_G020194</name>
</gene>
<dbReference type="GO" id="GO:0030182">
    <property type="term" value="P:neuron differentiation"/>
    <property type="evidence" value="ECO:0007669"/>
    <property type="project" value="TreeGrafter"/>
</dbReference>
<evidence type="ECO:0000256" key="3">
    <source>
        <dbReference type="ARBA" id="ARBA00023242"/>
    </source>
</evidence>
<dbReference type="PANTHER" id="PTHR10270:SF323">
    <property type="entry name" value="TRANSCRIPTION FACTOR SOX-14-RELATED"/>
    <property type="match status" value="1"/>
</dbReference>
<dbReference type="CDD" id="cd22029">
    <property type="entry name" value="HMG-box_SoxC"/>
    <property type="match status" value="1"/>
</dbReference>
<feature type="DNA-binding region" description="HMG box" evidence="4">
    <location>
        <begin position="151"/>
        <end position="219"/>
    </location>
</feature>
<dbReference type="FunFam" id="1.10.30.10:FF:000002">
    <property type="entry name" value="transcription factor Sox-2"/>
    <property type="match status" value="1"/>
</dbReference>
<evidence type="ECO:0000256" key="4">
    <source>
        <dbReference type="PROSITE-ProRule" id="PRU00267"/>
    </source>
</evidence>
<evidence type="ECO:0000256" key="1">
    <source>
        <dbReference type="ARBA" id="ARBA00004123"/>
    </source>
</evidence>
<feature type="region of interest" description="Disordered" evidence="5">
    <location>
        <begin position="283"/>
        <end position="307"/>
    </location>
</feature>
<dbReference type="PANTHER" id="PTHR10270">
    <property type="entry name" value="SOX TRANSCRIPTION FACTOR"/>
    <property type="match status" value="1"/>
</dbReference>
<dbReference type="SUPFAM" id="SSF47095">
    <property type="entry name" value="HMG-box"/>
    <property type="match status" value="1"/>
</dbReference>
<dbReference type="Pfam" id="PF00505">
    <property type="entry name" value="HMG_box"/>
    <property type="match status" value="1"/>
</dbReference>
<keyword evidence="3 4" id="KW-0539">Nucleus</keyword>
<feature type="region of interest" description="Disordered" evidence="5">
    <location>
        <begin position="456"/>
        <end position="484"/>
    </location>
</feature>
<dbReference type="GO" id="GO:0005634">
    <property type="term" value="C:nucleus"/>
    <property type="evidence" value="ECO:0007669"/>
    <property type="project" value="UniProtKB-SubCell"/>
</dbReference>